<dbReference type="AlphaFoldDB" id="A0A0V8QFP0"/>
<dbReference type="RefSeq" id="WP_058352445.1">
    <property type="nucleotide sequence ID" value="NZ_CABMMD010000148.1"/>
</dbReference>
<sequence>MKYDVVTFKRKDGEYGETIYQLADYLVSLNIGFKIVKKEDDGRYCKCILQRGDSPFCLLFEKRKSNSDVECSFRRNPEGSGSGYSYKRFEHSLSYSLSFHYIYDDDTFLFAIRDYDYRKWMGDAYGFSKLTNLITGKEKHCLLYRNSIYSEDDENIGIVERSCTISEGYNDYIMLNSPLFTVNNNYILPYKINGLYCIVKSWKDMPNGLYKVNGKVGFLCDNLFFIDL</sequence>
<reference evidence="1 2" key="1">
    <citation type="submission" date="2015-11" db="EMBL/GenBank/DDBJ databases">
        <title>Butyribacter intestini gen. nov., sp. nov., a butyric acid-producing bacterium of the family Lachnospiraceae isolated from the human faeces.</title>
        <authorList>
            <person name="Zou Y."/>
            <person name="Xue W."/>
            <person name="Luo G."/>
            <person name="Lv M."/>
        </authorList>
    </citation>
    <scope>NUCLEOTIDE SEQUENCE [LARGE SCALE GENOMIC DNA]</scope>
    <source>
        <strain evidence="1 2">ACET-33324</strain>
    </source>
</reference>
<dbReference type="STRING" id="290052.ASU35_09455"/>
<evidence type="ECO:0000313" key="2">
    <source>
        <dbReference type="Proteomes" id="UP000054874"/>
    </source>
</evidence>
<gene>
    <name evidence="1" type="ORF">ASU35_09455</name>
</gene>
<name>A0A0V8QFP0_9FIRM</name>
<proteinExistence type="predicted"/>
<protein>
    <submittedName>
        <fullName evidence="1">Uncharacterized protein</fullName>
    </submittedName>
</protein>
<organism evidence="1 2">
    <name type="scientific">Acetivibrio ethanolgignens</name>
    <dbReference type="NCBI Taxonomy" id="290052"/>
    <lineage>
        <taxon>Bacteria</taxon>
        <taxon>Bacillati</taxon>
        <taxon>Bacillota</taxon>
        <taxon>Clostridia</taxon>
        <taxon>Eubacteriales</taxon>
        <taxon>Oscillospiraceae</taxon>
        <taxon>Acetivibrio</taxon>
    </lineage>
</organism>
<accession>A0A0V8QFP0</accession>
<dbReference type="Proteomes" id="UP000054874">
    <property type="component" value="Unassembled WGS sequence"/>
</dbReference>
<keyword evidence="2" id="KW-1185">Reference proteome</keyword>
<evidence type="ECO:0000313" key="1">
    <source>
        <dbReference type="EMBL" id="KSV59292.1"/>
    </source>
</evidence>
<comment type="caution">
    <text evidence="1">The sequence shown here is derived from an EMBL/GenBank/DDBJ whole genome shotgun (WGS) entry which is preliminary data.</text>
</comment>
<dbReference type="EMBL" id="LNAM01000148">
    <property type="protein sequence ID" value="KSV59292.1"/>
    <property type="molecule type" value="Genomic_DNA"/>
</dbReference>